<dbReference type="Proteomes" id="UP001178507">
    <property type="component" value="Unassembled WGS sequence"/>
</dbReference>
<evidence type="ECO:0000256" key="1">
    <source>
        <dbReference type="SAM" id="MobiDB-lite"/>
    </source>
</evidence>
<proteinExistence type="predicted"/>
<dbReference type="EMBL" id="CAUJNA010003396">
    <property type="protein sequence ID" value="CAJ1401058.1"/>
    <property type="molecule type" value="Genomic_DNA"/>
</dbReference>
<gene>
    <name evidence="2" type="ORF">EVOR1521_LOCUS24276</name>
</gene>
<keyword evidence="3" id="KW-1185">Reference proteome</keyword>
<name>A0AA36J7H5_9DINO</name>
<comment type="caution">
    <text evidence="2">The sequence shown here is derived from an EMBL/GenBank/DDBJ whole genome shotgun (WGS) entry which is preliminary data.</text>
</comment>
<evidence type="ECO:0000313" key="2">
    <source>
        <dbReference type="EMBL" id="CAJ1401058.1"/>
    </source>
</evidence>
<feature type="region of interest" description="Disordered" evidence="1">
    <location>
        <begin position="1"/>
        <end position="20"/>
    </location>
</feature>
<accession>A0AA36J7H5</accession>
<reference evidence="2" key="1">
    <citation type="submission" date="2023-08" db="EMBL/GenBank/DDBJ databases">
        <authorList>
            <person name="Chen Y."/>
            <person name="Shah S."/>
            <person name="Dougan E. K."/>
            <person name="Thang M."/>
            <person name="Chan C."/>
        </authorList>
    </citation>
    <scope>NUCLEOTIDE SEQUENCE</scope>
</reference>
<organism evidence="2 3">
    <name type="scientific">Effrenium voratum</name>
    <dbReference type="NCBI Taxonomy" id="2562239"/>
    <lineage>
        <taxon>Eukaryota</taxon>
        <taxon>Sar</taxon>
        <taxon>Alveolata</taxon>
        <taxon>Dinophyceae</taxon>
        <taxon>Suessiales</taxon>
        <taxon>Symbiodiniaceae</taxon>
        <taxon>Effrenium</taxon>
    </lineage>
</organism>
<protein>
    <submittedName>
        <fullName evidence="2">Uncharacterized protein</fullName>
    </submittedName>
</protein>
<evidence type="ECO:0000313" key="3">
    <source>
        <dbReference type="Proteomes" id="UP001178507"/>
    </source>
</evidence>
<sequence length="112" mass="12044">MAEESMRWLGKEDERQKERVAASRSIRDALAEVPADKPTIAKVSTLFEGEHTVRSLAKSGERVVASVTGGMLLLSGTSGSTWLNKETEPGFHDGPLTSARLGERACALASCR</sequence>
<dbReference type="AlphaFoldDB" id="A0AA36J7H5"/>